<reference evidence="3" key="1">
    <citation type="journal article" date="2019" name="Int. J. Syst. Evol. Microbiol.">
        <title>The Global Catalogue of Microorganisms (GCM) 10K type strain sequencing project: providing services to taxonomists for standard genome sequencing and annotation.</title>
        <authorList>
            <consortium name="The Broad Institute Genomics Platform"/>
            <consortium name="The Broad Institute Genome Sequencing Center for Infectious Disease"/>
            <person name="Wu L."/>
            <person name="Ma J."/>
        </authorList>
    </citation>
    <scope>NUCLEOTIDE SEQUENCE [LARGE SCALE GENOMIC DNA]</scope>
    <source>
        <strain evidence="3">NBRC 102030</strain>
    </source>
</reference>
<comment type="similarity">
    <text evidence="1">Belongs to the transposase 8 family.</text>
</comment>
<gene>
    <name evidence="2" type="ORF">GCM10025855_41850</name>
</gene>
<dbReference type="InterPro" id="IPR009057">
    <property type="entry name" value="Homeodomain-like_sf"/>
</dbReference>
<sequence>MARYSPERKEAILKKLLPPHNLTVAEVAREEGIAVQTLYHWRDIARKKVAPCQVKH</sequence>
<protein>
    <recommendedName>
        <fullName evidence="4">Transposase</fullName>
    </recommendedName>
</protein>
<proteinExistence type="inferred from homology"/>
<dbReference type="Pfam" id="PF01527">
    <property type="entry name" value="HTH_Tnp_1"/>
    <property type="match status" value="1"/>
</dbReference>
<evidence type="ECO:0000313" key="3">
    <source>
        <dbReference type="Proteomes" id="UP001157046"/>
    </source>
</evidence>
<dbReference type="Proteomes" id="UP001157046">
    <property type="component" value="Unassembled WGS sequence"/>
</dbReference>
<dbReference type="EMBL" id="BSUY01000004">
    <property type="protein sequence ID" value="GMA84650.1"/>
    <property type="molecule type" value="Genomic_DNA"/>
</dbReference>
<dbReference type="InterPro" id="IPR002514">
    <property type="entry name" value="Transposase_8"/>
</dbReference>
<evidence type="ECO:0000256" key="1">
    <source>
        <dbReference type="ARBA" id="ARBA00009964"/>
    </source>
</evidence>
<comment type="caution">
    <text evidence="2">The sequence shown here is derived from an EMBL/GenBank/DDBJ whole genome shotgun (WGS) entry which is preliminary data.</text>
</comment>
<keyword evidence="3" id="KW-1185">Reference proteome</keyword>
<evidence type="ECO:0008006" key="4">
    <source>
        <dbReference type="Google" id="ProtNLM"/>
    </source>
</evidence>
<name>A0ABQ6JBS7_9GAMM</name>
<evidence type="ECO:0000313" key="2">
    <source>
        <dbReference type="EMBL" id="GMA84650.1"/>
    </source>
</evidence>
<dbReference type="SUPFAM" id="SSF46689">
    <property type="entry name" value="Homeodomain-like"/>
    <property type="match status" value="1"/>
</dbReference>
<accession>A0ABQ6JBS7</accession>
<organism evidence="2 3">
    <name type="scientific">Shewanella glacialipiscicola</name>
    <dbReference type="NCBI Taxonomy" id="614069"/>
    <lineage>
        <taxon>Bacteria</taxon>
        <taxon>Pseudomonadati</taxon>
        <taxon>Pseudomonadota</taxon>
        <taxon>Gammaproteobacteria</taxon>
        <taxon>Alteromonadales</taxon>
        <taxon>Shewanellaceae</taxon>
        <taxon>Shewanella</taxon>
    </lineage>
</organism>